<accession>A0A2W4WVE2</accession>
<evidence type="ECO:0000313" key="2">
    <source>
        <dbReference type="EMBL" id="PZO48896.1"/>
    </source>
</evidence>
<reference evidence="3" key="1">
    <citation type="submission" date="2018-04" db="EMBL/GenBank/DDBJ databases">
        <authorList>
            <person name="Cornet L."/>
        </authorList>
    </citation>
    <scope>NUCLEOTIDE SEQUENCE [LARGE SCALE GENOMIC DNA]</scope>
</reference>
<gene>
    <name evidence="2" type="ORF">DCF15_17505</name>
</gene>
<organism evidence="2 3">
    <name type="scientific">Phormidesmis priestleyi</name>
    <dbReference type="NCBI Taxonomy" id="268141"/>
    <lineage>
        <taxon>Bacteria</taxon>
        <taxon>Bacillati</taxon>
        <taxon>Cyanobacteriota</taxon>
        <taxon>Cyanophyceae</taxon>
        <taxon>Leptolyngbyales</taxon>
        <taxon>Leptolyngbyaceae</taxon>
        <taxon>Phormidesmis</taxon>
    </lineage>
</organism>
<evidence type="ECO:0000313" key="3">
    <source>
        <dbReference type="Proteomes" id="UP000249794"/>
    </source>
</evidence>
<dbReference type="InterPro" id="IPR021503">
    <property type="entry name" value="DUF3110"/>
</dbReference>
<name>A0A2W4WVE2_9CYAN</name>
<dbReference type="AlphaFoldDB" id="A0A2W4WVE2"/>
<dbReference type="EMBL" id="QBMP01000227">
    <property type="protein sequence ID" value="PZO48896.1"/>
    <property type="molecule type" value="Genomic_DNA"/>
</dbReference>
<protein>
    <submittedName>
        <fullName evidence="2">DUF3110 domain-containing protein</fullName>
    </submittedName>
</protein>
<dbReference type="Pfam" id="PF11360">
    <property type="entry name" value="DUF3110"/>
    <property type="match status" value="1"/>
</dbReference>
<dbReference type="Proteomes" id="UP000249794">
    <property type="component" value="Unassembled WGS sequence"/>
</dbReference>
<sequence>MLTTMFVYVVLFNVGTENEGIHSIRIGDRHQVLMFESEDDAIRFGILLEAQDSPPPTIEKMDREEIEEICEDAGYEPVFVPEGELVTPVENMVEKTLWNPDADSSDEPAQPTRSAADDEMDRIRRQLERLL</sequence>
<evidence type="ECO:0000256" key="1">
    <source>
        <dbReference type="SAM" id="MobiDB-lite"/>
    </source>
</evidence>
<proteinExistence type="predicted"/>
<reference evidence="2 3" key="2">
    <citation type="submission" date="2018-06" db="EMBL/GenBank/DDBJ databases">
        <title>Metagenomic assembly of (sub)arctic Cyanobacteria and their associated microbiome from non-axenic cultures.</title>
        <authorList>
            <person name="Baurain D."/>
        </authorList>
    </citation>
    <scope>NUCLEOTIDE SEQUENCE [LARGE SCALE GENOMIC DNA]</scope>
    <source>
        <strain evidence="2">ULC027bin1</strain>
    </source>
</reference>
<feature type="region of interest" description="Disordered" evidence="1">
    <location>
        <begin position="97"/>
        <end position="120"/>
    </location>
</feature>
<comment type="caution">
    <text evidence="2">The sequence shown here is derived from an EMBL/GenBank/DDBJ whole genome shotgun (WGS) entry which is preliminary data.</text>
</comment>